<evidence type="ECO:0000256" key="1">
    <source>
        <dbReference type="SAM" id="MobiDB-lite"/>
    </source>
</evidence>
<reference evidence="3" key="1">
    <citation type="submission" date="2023-07" db="EMBL/GenBank/DDBJ databases">
        <title>30 novel species of actinomycetes from the DSMZ collection.</title>
        <authorList>
            <person name="Nouioui I."/>
        </authorList>
    </citation>
    <scope>NUCLEOTIDE SEQUENCE [LARGE SCALE GENOMIC DNA]</scope>
    <source>
        <strain evidence="3">DSM 45834</strain>
    </source>
</reference>
<dbReference type="EMBL" id="JAVREJ010000006">
    <property type="protein sequence ID" value="MDT0350066.1"/>
    <property type="molecule type" value="Genomic_DNA"/>
</dbReference>
<dbReference type="RefSeq" id="WP_311556093.1">
    <property type="nucleotide sequence ID" value="NZ_JAVREJ010000006.1"/>
</dbReference>
<name>A0ABU2N803_9PSEU</name>
<dbReference type="Gene3D" id="1.10.3450.10">
    <property type="entry name" value="TTHA0068-like"/>
    <property type="match status" value="1"/>
</dbReference>
<dbReference type="InterPro" id="IPR023203">
    <property type="entry name" value="TTHA0068_sf"/>
</dbReference>
<evidence type="ECO:0000313" key="2">
    <source>
        <dbReference type="EMBL" id="MDT0350066.1"/>
    </source>
</evidence>
<accession>A0ABU2N803</accession>
<gene>
    <name evidence="2" type="ORF">RM445_11080</name>
</gene>
<evidence type="ECO:0000313" key="3">
    <source>
        <dbReference type="Proteomes" id="UP001183202"/>
    </source>
</evidence>
<feature type="region of interest" description="Disordered" evidence="1">
    <location>
        <begin position="1"/>
        <end position="41"/>
    </location>
</feature>
<comment type="caution">
    <text evidence="2">The sequence shown here is derived from an EMBL/GenBank/DDBJ whole genome shotgun (WGS) entry which is preliminary data.</text>
</comment>
<proteinExistence type="predicted"/>
<organism evidence="2 3">
    <name type="scientific">Pseudonocardia charpentierae</name>
    <dbReference type="NCBI Taxonomy" id="3075545"/>
    <lineage>
        <taxon>Bacteria</taxon>
        <taxon>Bacillati</taxon>
        <taxon>Actinomycetota</taxon>
        <taxon>Actinomycetes</taxon>
        <taxon>Pseudonocardiales</taxon>
        <taxon>Pseudonocardiaceae</taxon>
        <taxon>Pseudonocardia</taxon>
    </lineage>
</organism>
<dbReference type="SUPFAM" id="SSF140663">
    <property type="entry name" value="TTHA0068-like"/>
    <property type="match status" value="1"/>
</dbReference>
<dbReference type="PANTHER" id="PTHR34796:SF1">
    <property type="entry name" value="EXPRESSED PROTEIN"/>
    <property type="match status" value="1"/>
</dbReference>
<dbReference type="Pfam" id="PF03745">
    <property type="entry name" value="DUF309"/>
    <property type="match status" value="1"/>
</dbReference>
<sequence>MTDQRDRDAAGRARNARPRDAAGRPLPRGAVGVERVPDDLVLGPQESLDEAQRLLDDGMPFHAHEVLEAAWKAAEPAQRELWRGLAQLAVGLTHLQRGNARGAVALLRRGAEHVGHWRAGWTGSPPADLDLDGLVRHADSLAARVEHEGPAVATPDDLRPRLRV</sequence>
<keyword evidence="3" id="KW-1185">Reference proteome</keyword>
<dbReference type="Proteomes" id="UP001183202">
    <property type="component" value="Unassembled WGS sequence"/>
</dbReference>
<dbReference type="PANTHER" id="PTHR34796">
    <property type="entry name" value="EXPRESSED PROTEIN"/>
    <property type="match status" value="1"/>
</dbReference>
<dbReference type="InterPro" id="IPR005500">
    <property type="entry name" value="DUF309"/>
</dbReference>
<feature type="compositionally biased region" description="Basic and acidic residues" evidence="1">
    <location>
        <begin position="1"/>
        <end position="22"/>
    </location>
</feature>
<protein>
    <submittedName>
        <fullName evidence="2">DUF309 domain-containing protein</fullName>
    </submittedName>
</protein>